<evidence type="ECO:0000256" key="4">
    <source>
        <dbReference type="ARBA" id="ARBA00022490"/>
    </source>
</evidence>
<evidence type="ECO:0000313" key="15">
    <source>
        <dbReference type="Proteomes" id="UP000326994"/>
    </source>
</evidence>
<dbReference type="GO" id="GO:0004817">
    <property type="term" value="F:cysteine-tRNA ligase activity"/>
    <property type="evidence" value="ECO:0007669"/>
    <property type="project" value="UniProtKB-UniRule"/>
</dbReference>
<dbReference type="SMART" id="SM00840">
    <property type="entry name" value="DALR_2"/>
    <property type="match status" value="1"/>
</dbReference>
<keyword evidence="8 12" id="KW-0862">Zinc</keyword>
<evidence type="ECO:0000256" key="2">
    <source>
        <dbReference type="ARBA" id="ARBA00005594"/>
    </source>
</evidence>
<keyword evidence="6 12" id="KW-0479">Metal-binding</keyword>
<protein>
    <recommendedName>
        <fullName evidence="12">Cysteine--tRNA ligase</fullName>
        <ecNumber evidence="12">6.1.1.16</ecNumber>
    </recommendedName>
    <alternativeName>
        <fullName evidence="12">Cysteinyl-tRNA synthetase</fullName>
        <shortName evidence="12">CysRS</shortName>
    </alternativeName>
</protein>
<keyword evidence="15" id="KW-1185">Reference proteome</keyword>
<evidence type="ECO:0000256" key="10">
    <source>
        <dbReference type="ARBA" id="ARBA00022917"/>
    </source>
</evidence>
<dbReference type="InterPro" id="IPR032678">
    <property type="entry name" value="tRNA-synt_1_cat_dom"/>
</dbReference>
<dbReference type="AlphaFoldDB" id="A0A5J4FY38"/>
<evidence type="ECO:0000256" key="3">
    <source>
        <dbReference type="ARBA" id="ARBA00011245"/>
    </source>
</evidence>
<dbReference type="GO" id="GO:0008270">
    <property type="term" value="F:zinc ion binding"/>
    <property type="evidence" value="ECO:0007669"/>
    <property type="project" value="UniProtKB-UniRule"/>
</dbReference>
<keyword evidence="5 12" id="KW-0436">Ligase</keyword>
<keyword evidence="10 12" id="KW-0648">Protein biosynthesis</keyword>
<keyword evidence="9 12" id="KW-0067">ATP-binding</keyword>
<dbReference type="Proteomes" id="UP000326994">
    <property type="component" value="Unassembled WGS sequence"/>
</dbReference>
<feature type="binding site" evidence="12">
    <location>
        <position position="230"/>
    </location>
    <ligand>
        <name>Zn(2+)</name>
        <dbReference type="ChEBI" id="CHEBI:29105"/>
    </ligand>
</feature>
<proteinExistence type="inferred from homology"/>
<evidence type="ECO:0000256" key="7">
    <source>
        <dbReference type="ARBA" id="ARBA00022741"/>
    </source>
</evidence>
<dbReference type="InterPro" id="IPR024909">
    <property type="entry name" value="Cys-tRNA/MSH_ligase"/>
</dbReference>
<feature type="binding site" evidence="12">
    <location>
        <position position="255"/>
    </location>
    <ligand>
        <name>Zn(2+)</name>
        <dbReference type="ChEBI" id="CHEBI:29105"/>
    </ligand>
</feature>
<dbReference type="CDD" id="cd00672">
    <property type="entry name" value="CysRS_core"/>
    <property type="match status" value="1"/>
</dbReference>
<feature type="binding site" evidence="12">
    <location>
        <position position="259"/>
    </location>
    <ligand>
        <name>Zn(2+)</name>
        <dbReference type="ChEBI" id="CHEBI:29105"/>
    </ligand>
</feature>
<dbReference type="NCBIfam" id="TIGR00435">
    <property type="entry name" value="cysS"/>
    <property type="match status" value="1"/>
</dbReference>
<dbReference type="Pfam" id="PF09190">
    <property type="entry name" value="DALR_2"/>
    <property type="match status" value="1"/>
</dbReference>
<dbReference type="EC" id="6.1.1.16" evidence="12"/>
<dbReference type="HAMAP" id="MF_00041">
    <property type="entry name" value="Cys_tRNA_synth"/>
    <property type="match status" value="1"/>
</dbReference>
<reference evidence="14 15" key="1">
    <citation type="submission" date="2019-08" db="EMBL/GenBank/DDBJ databases">
        <title>Ulvibacter marinistellae sp. nov., isolated from a starfish, Patiria pectinifera.</title>
        <authorList>
            <person name="Kawano K."/>
            <person name="Ushijima N."/>
            <person name="Kihara M."/>
            <person name="Itoh H."/>
        </authorList>
    </citation>
    <scope>NUCLEOTIDE SEQUENCE [LARGE SCALE GENOMIC DNA]</scope>
    <source>
        <strain evidence="14 15">KK4</strain>
    </source>
</reference>
<dbReference type="Gene3D" id="3.40.50.620">
    <property type="entry name" value="HUPs"/>
    <property type="match status" value="1"/>
</dbReference>
<dbReference type="Pfam" id="PF01406">
    <property type="entry name" value="tRNA-synt_1e"/>
    <property type="match status" value="1"/>
</dbReference>
<dbReference type="GO" id="GO:0005829">
    <property type="term" value="C:cytosol"/>
    <property type="evidence" value="ECO:0007669"/>
    <property type="project" value="TreeGrafter"/>
</dbReference>
<sequence>MELYKTNQLSIYNSLSKDKEKFTPIHAGNVGMYVCGPTVYSNVHLGNVRTFMSFDMVFRYLKHLGFKVRYVRNITDAGHLENDADVGEDKISKKARLEEIEPMEVVQRYTVDFHNILNLFNFLPPSIEPTATGHIIEQIELIQTIIDNGFGYIVNGSVYFDVHKYNETNDYGILSKRKLEDLIHNTRALDGQSDKKNPQDFALWKRAEPQHIMKWPSPWSDGFPGWHLECTAMSTKYLGEQFDIHGGGMDLKFPHHECEIAQNVAAKGTAPVNYWMHANMLEMNGQRMSKSTGNIINPDQLLTGENDKFSKGFSPNVIRFFMMQSSYRSILDLTDAGLLASEKGFNRLMDAVSSLSKLEISKATSKMASETIASLKLKFYEAMNDDFNTPILIAHLFDGVSLINKLKAGTETISETDLNNLKSLLHTFIFDILGLTTISEVNEGTDKLEGTISLLIELRNQARANKDFAMSDKIRDELLAFGIQLKDGKDGTTFSLS</sequence>
<dbReference type="InterPro" id="IPR015803">
    <property type="entry name" value="Cys-tRNA-ligase"/>
</dbReference>
<evidence type="ECO:0000256" key="12">
    <source>
        <dbReference type="HAMAP-Rule" id="MF_00041"/>
    </source>
</evidence>
<comment type="similarity">
    <text evidence="2 12">Belongs to the class-I aminoacyl-tRNA synthetase family.</text>
</comment>
<dbReference type="EMBL" id="BKCF01000005">
    <property type="protein sequence ID" value="GEQ87160.1"/>
    <property type="molecule type" value="Genomic_DNA"/>
</dbReference>
<dbReference type="Gene3D" id="1.20.120.1910">
    <property type="entry name" value="Cysteine-tRNA ligase, C-terminal anti-codon recognition domain"/>
    <property type="match status" value="1"/>
</dbReference>
<name>A0A5J4FY38_9FLAO</name>
<dbReference type="GO" id="GO:0005524">
    <property type="term" value="F:ATP binding"/>
    <property type="evidence" value="ECO:0007669"/>
    <property type="project" value="UniProtKB-UniRule"/>
</dbReference>
<dbReference type="SUPFAM" id="SSF47323">
    <property type="entry name" value="Anticodon-binding domain of a subclass of class I aminoacyl-tRNA synthetases"/>
    <property type="match status" value="1"/>
</dbReference>
<evidence type="ECO:0000256" key="8">
    <source>
        <dbReference type="ARBA" id="ARBA00022833"/>
    </source>
</evidence>
<dbReference type="PANTHER" id="PTHR10890:SF3">
    <property type="entry name" value="CYSTEINE--TRNA LIGASE, CYTOPLASMIC"/>
    <property type="match status" value="1"/>
</dbReference>
<keyword evidence="4 12" id="KW-0963">Cytoplasm</keyword>
<dbReference type="SUPFAM" id="SSF52374">
    <property type="entry name" value="Nucleotidylyl transferase"/>
    <property type="match status" value="1"/>
</dbReference>
<comment type="cofactor">
    <cofactor evidence="12">
        <name>Zn(2+)</name>
        <dbReference type="ChEBI" id="CHEBI:29105"/>
    </cofactor>
    <text evidence="12">Binds 1 zinc ion per subunit.</text>
</comment>
<dbReference type="InterPro" id="IPR014729">
    <property type="entry name" value="Rossmann-like_a/b/a_fold"/>
</dbReference>
<evidence type="ECO:0000259" key="13">
    <source>
        <dbReference type="SMART" id="SM00840"/>
    </source>
</evidence>
<evidence type="ECO:0000256" key="11">
    <source>
        <dbReference type="ARBA" id="ARBA00023146"/>
    </source>
</evidence>
<dbReference type="RefSeq" id="WP_151895073.1">
    <property type="nucleotide sequence ID" value="NZ_BKCF01000005.1"/>
</dbReference>
<dbReference type="PRINTS" id="PR00983">
    <property type="entry name" value="TRNASYNTHCYS"/>
</dbReference>
<feature type="short sequence motif" description="'HIGH' region" evidence="12">
    <location>
        <begin position="37"/>
        <end position="47"/>
    </location>
</feature>
<evidence type="ECO:0000256" key="6">
    <source>
        <dbReference type="ARBA" id="ARBA00022723"/>
    </source>
</evidence>
<dbReference type="PANTHER" id="PTHR10890">
    <property type="entry name" value="CYSTEINYL-TRNA SYNTHETASE"/>
    <property type="match status" value="1"/>
</dbReference>
<keyword evidence="7 12" id="KW-0547">Nucleotide-binding</keyword>
<comment type="subcellular location">
    <subcellularLocation>
        <location evidence="1 12">Cytoplasm</location>
    </subcellularLocation>
</comment>
<dbReference type="OrthoDB" id="9815130at2"/>
<evidence type="ECO:0000256" key="9">
    <source>
        <dbReference type="ARBA" id="ARBA00022840"/>
    </source>
</evidence>
<evidence type="ECO:0000313" key="14">
    <source>
        <dbReference type="EMBL" id="GEQ87160.1"/>
    </source>
</evidence>
<gene>
    <name evidence="12 14" type="primary">cysS</name>
    <name evidence="14" type="ORF">ULMS_26680</name>
</gene>
<organism evidence="14 15">
    <name type="scientific">Patiriisocius marinistellae</name>
    <dbReference type="NCBI Taxonomy" id="2494560"/>
    <lineage>
        <taxon>Bacteria</taxon>
        <taxon>Pseudomonadati</taxon>
        <taxon>Bacteroidota</taxon>
        <taxon>Flavobacteriia</taxon>
        <taxon>Flavobacteriales</taxon>
        <taxon>Flavobacteriaceae</taxon>
        <taxon>Patiriisocius</taxon>
    </lineage>
</organism>
<dbReference type="InterPro" id="IPR015273">
    <property type="entry name" value="Cys-tRNA-synt_Ia_DALR"/>
</dbReference>
<evidence type="ECO:0000256" key="5">
    <source>
        <dbReference type="ARBA" id="ARBA00022598"/>
    </source>
</evidence>
<comment type="catalytic activity">
    <reaction evidence="12">
        <text>tRNA(Cys) + L-cysteine + ATP = L-cysteinyl-tRNA(Cys) + AMP + diphosphate</text>
        <dbReference type="Rhea" id="RHEA:17773"/>
        <dbReference type="Rhea" id="RHEA-COMP:9661"/>
        <dbReference type="Rhea" id="RHEA-COMP:9679"/>
        <dbReference type="ChEBI" id="CHEBI:30616"/>
        <dbReference type="ChEBI" id="CHEBI:33019"/>
        <dbReference type="ChEBI" id="CHEBI:35235"/>
        <dbReference type="ChEBI" id="CHEBI:78442"/>
        <dbReference type="ChEBI" id="CHEBI:78517"/>
        <dbReference type="ChEBI" id="CHEBI:456215"/>
        <dbReference type="EC" id="6.1.1.16"/>
    </reaction>
</comment>
<keyword evidence="11 12" id="KW-0030">Aminoacyl-tRNA synthetase</keyword>
<feature type="domain" description="Cysteinyl-tRNA synthetase class Ia DALR" evidence="13">
    <location>
        <begin position="378"/>
        <end position="448"/>
    </location>
</feature>
<dbReference type="InterPro" id="IPR009080">
    <property type="entry name" value="tRNAsynth_Ia_anticodon-bd"/>
</dbReference>
<dbReference type="GO" id="GO:0006423">
    <property type="term" value="P:cysteinyl-tRNA aminoacylation"/>
    <property type="evidence" value="ECO:0007669"/>
    <property type="project" value="UniProtKB-UniRule"/>
</dbReference>
<feature type="binding site" evidence="12">
    <location>
        <position position="35"/>
    </location>
    <ligand>
        <name>Zn(2+)</name>
        <dbReference type="ChEBI" id="CHEBI:29105"/>
    </ligand>
</feature>
<comment type="subunit">
    <text evidence="3 12">Monomer.</text>
</comment>
<feature type="short sequence motif" description="'KMSKS' region" evidence="12">
    <location>
        <begin position="287"/>
        <end position="291"/>
    </location>
</feature>
<accession>A0A5J4FY38</accession>
<comment type="caution">
    <text evidence="14">The sequence shown here is derived from an EMBL/GenBank/DDBJ whole genome shotgun (WGS) entry which is preliminary data.</text>
</comment>
<evidence type="ECO:0000256" key="1">
    <source>
        <dbReference type="ARBA" id="ARBA00004496"/>
    </source>
</evidence>
<feature type="binding site" evidence="12">
    <location>
        <position position="290"/>
    </location>
    <ligand>
        <name>ATP</name>
        <dbReference type="ChEBI" id="CHEBI:30616"/>
    </ligand>
</feature>